<keyword evidence="1" id="KW-0378">Hydrolase</keyword>
<gene>
    <name evidence="2" type="ORF">ACFO5W_18190</name>
</gene>
<evidence type="ECO:0000313" key="2">
    <source>
        <dbReference type="EMBL" id="MFC4528580.1"/>
    </source>
</evidence>
<dbReference type="PANTHER" id="PTHR20935:SF0">
    <property type="entry name" value="SERINE_THREONINE-PROTEIN PHOSPHATASE PGAM5, MITOCHONDRIAL"/>
    <property type="match status" value="1"/>
</dbReference>
<organism evidence="2 3">
    <name type="scientific">Dyella halodurans</name>
    <dbReference type="NCBI Taxonomy" id="1920171"/>
    <lineage>
        <taxon>Bacteria</taxon>
        <taxon>Pseudomonadati</taxon>
        <taxon>Pseudomonadota</taxon>
        <taxon>Gammaproteobacteria</taxon>
        <taxon>Lysobacterales</taxon>
        <taxon>Rhodanobacteraceae</taxon>
        <taxon>Dyella</taxon>
    </lineage>
</organism>
<protein>
    <submittedName>
        <fullName evidence="2">Histidine phosphatase family protein</fullName>
    </submittedName>
</protein>
<dbReference type="Gene3D" id="3.40.50.1240">
    <property type="entry name" value="Phosphoglycerate mutase-like"/>
    <property type="match status" value="1"/>
</dbReference>
<dbReference type="InterPro" id="IPR029033">
    <property type="entry name" value="His_PPase_superfam"/>
</dbReference>
<dbReference type="EMBL" id="JBHSGA010000020">
    <property type="protein sequence ID" value="MFC4528580.1"/>
    <property type="molecule type" value="Genomic_DNA"/>
</dbReference>
<dbReference type="Proteomes" id="UP001595961">
    <property type="component" value="Unassembled WGS sequence"/>
</dbReference>
<evidence type="ECO:0000256" key="1">
    <source>
        <dbReference type="ARBA" id="ARBA00022801"/>
    </source>
</evidence>
<dbReference type="SMART" id="SM00855">
    <property type="entry name" value="PGAM"/>
    <property type="match status" value="1"/>
</dbReference>
<dbReference type="SUPFAM" id="SSF53254">
    <property type="entry name" value="Phosphoglycerate mutase-like"/>
    <property type="match status" value="1"/>
</dbReference>
<dbReference type="PANTHER" id="PTHR20935">
    <property type="entry name" value="PHOSPHOGLYCERATE MUTASE-RELATED"/>
    <property type="match status" value="1"/>
</dbReference>
<reference evidence="3" key="1">
    <citation type="journal article" date="2019" name="Int. J. Syst. Evol. Microbiol.">
        <title>The Global Catalogue of Microorganisms (GCM) 10K type strain sequencing project: providing services to taxonomists for standard genome sequencing and annotation.</title>
        <authorList>
            <consortium name="The Broad Institute Genomics Platform"/>
            <consortium name="The Broad Institute Genome Sequencing Center for Infectious Disease"/>
            <person name="Wu L."/>
            <person name="Ma J."/>
        </authorList>
    </citation>
    <scope>NUCLEOTIDE SEQUENCE [LARGE SCALE GENOMIC DNA]</scope>
    <source>
        <strain evidence="3">CCM 4481</strain>
    </source>
</reference>
<dbReference type="Pfam" id="PF00300">
    <property type="entry name" value="His_Phos_1"/>
    <property type="match status" value="1"/>
</dbReference>
<keyword evidence="3" id="KW-1185">Reference proteome</keyword>
<dbReference type="InterPro" id="IPR051021">
    <property type="entry name" value="Mito_Ser/Thr_phosphatase"/>
</dbReference>
<proteinExistence type="predicted"/>
<dbReference type="RefSeq" id="WP_266148077.1">
    <property type="nucleotide sequence ID" value="NZ_CP064028.1"/>
</dbReference>
<dbReference type="InterPro" id="IPR013078">
    <property type="entry name" value="His_Pase_superF_clade-1"/>
</dbReference>
<sequence>MRELLLIRHGQASFGADDYDQLSPTGEQQSSLLGAWLAASGPAPDLVAVGPRLRHRDTASLCLQAAGVSSPAMLFPGLDEFDHHEILARQRPDLAGPGALRAELKQDADPQRAFQRLFADAVARWVSGRHDAEYSVPWPTFRANVLDALRQLAEHPARTLWAFTSGGPIAVIASALLEAPVAQTFKLSWPLVNTGVTRLRLSSRGATLVTYNTWPHLERVNDKHLVTLR</sequence>
<name>A0ABV9C6Y1_9GAMM</name>
<comment type="caution">
    <text evidence="2">The sequence shown here is derived from an EMBL/GenBank/DDBJ whole genome shotgun (WGS) entry which is preliminary data.</text>
</comment>
<accession>A0ABV9C6Y1</accession>
<dbReference type="CDD" id="cd07067">
    <property type="entry name" value="HP_PGM_like"/>
    <property type="match status" value="1"/>
</dbReference>
<evidence type="ECO:0000313" key="3">
    <source>
        <dbReference type="Proteomes" id="UP001595961"/>
    </source>
</evidence>